<dbReference type="GO" id="GO:0017168">
    <property type="term" value="F:5-oxoprolinase (ATP-hydrolyzing) activity"/>
    <property type="evidence" value="ECO:0007669"/>
    <property type="project" value="UniProtKB-UniRule"/>
</dbReference>
<dbReference type="EMBL" id="CACRTF010000011">
    <property type="protein sequence ID" value="VYT19164.1"/>
    <property type="molecule type" value="Genomic_DNA"/>
</dbReference>
<accession>A0A6N2ULH2</accession>
<keyword evidence="1" id="KW-0378">Hydrolase</keyword>
<dbReference type="CDD" id="cd10787">
    <property type="entry name" value="LamB_YcsF_like"/>
    <property type="match status" value="1"/>
</dbReference>
<dbReference type="GeneID" id="23114845"/>
<evidence type="ECO:0000256" key="1">
    <source>
        <dbReference type="HAMAP-Rule" id="MF_00691"/>
    </source>
</evidence>
<dbReference type="PANTHER" id="PTHR30292:SF0">
    <property type="entry name" value="5-OXOPROLINASE SUBUNIT A"/>
    <property type="match status" value="1"/>
</dbReference>
<comment type="catalytic activity">
    <reaction evidence="1">
        <text>5-oxo-L-proline + ATP + 2 H2O = L-glutamate + ADP + phosphate + H(+)</text>
        <dbReference type="Rhea" id="RHEA:10348"/>
        <dbReference type="ChEBI" id="CHEBI:15377"/>
        <dbReference type="ChEBI" id="CHEBI:15378"/>
        <dbReference type="ChEBI" id="CHEBI:29985"/>
        <dbReference type="ChEBI" id="CHEBI:30616"/>
        <dbReference type="ChEBI" id="CHEBI:43474"/>
        <dbReference type="ChEBI" id="CHEBI:58402"/>
        <dbReference type="ChEBI" id="CHEBI:456216"/>
        <dbReference type="EC" id="3.5.2.9"/>
    </reaction>
</comment>
<evidence type="ECO:0000313" key="2">
    <source>
        <dbReference type="EMBL" id="VYT19164.1"/>
    </source>
</evidence>
<dbReference type="InterPro" id="IPR011330">
    <property type="entry name" value="Glyco_hydro/deAcase_b/a-brl"/>
</dbReference>
<organism evidence="2">
    <name type="scientific">Enterocloster bolteae</name>
    <dbReference type="NCBI Taxonomy" id="208479"/>
    <lineage>
        <taxon>Bacteria</taxon>
        <taxon>Bacillati</taxon>
        <taxon>Bacillota</taxon>
        <taxon>Clostridia</taxon>
        <taxon>Lachnospirales</taxon>
        <taxon>Lachnospiraceae</taxon>
        <taxon>Enterocloster</taxon>
    </lineage>
</organism>
<dbReference type="GO" id="GO:0005524">
    <property type="term" value="F:ATP binding"/>
    <property type="evidence" value="ECO:0007669"/>
    <property type="project" value="UniProtKB-UniRule"/>
</dbReference>
<proteinExistence type="inferred from homology"/>
<dbReference type="PANTHER" id="PTHR30292">
    <property type="entry name" value="UNCHARACTERIZED PROTEIN YBGL-RELATED"/>
    <property type="match status" value="1"/>
</dbReference>
<comment type="function">
    <text evidence="1">Catalyzes the cleavage of 5-oxoproline to form L-glutamate coupled to the hydrolysis of ATP to ADP and inorganic phosphate.</text>
</comment>
<keyword evidence="1" id="KW-0067">ATP-binding</keyword>
<dbReference type="NCBIfam" id="NF003816">
    <property type="entry name" value="PRK05406.1-5"/>
    <property type="match status" value="1"/>
</dbReference>
<dbReference type="RefSeq" id="WP_002576698.1">
    <property type="nucleotide sequence ID" value="NZ_BAABZS010000001.1"/>
</dbReference>
<protein>
    <recommendedName>
        <fullName evidence="1">5-oxoprolinase subunit A</fullName>
        <shortName evidence="1">5-OPase subunit A</shortName>
        <ecNumber evidence="1">3.5.2.9</ecNumber>
    </recommendedName>
    <alternativeName>
        <fullName evidence="1">5-oxoprolinase (ATP-hydrolyzing) subunit A</fullName>
    </alternativeName>
</protein>
<keyword evidence="1" id="KW-0547">Nucleotide-binding</keyword>
<dbReference type="EC" id="3.5.2.9" evidence="1"/>
<dbReference type="AlphaFoldDB" id="A0A6N2ULH2"/>
<dbReference type="Gene3D" id="3.20.20.370">
    <property type="entry name" value="Glycoside hydrolase/deacetylase"/>
    <property type="match status" value="1"/>
</dbReference>
<dbReference type="NCBIfam" id="NF003814">
    <property type="entry name" value="PRK05406.1-3"/>
    <property type="match status" value="1"/>
</dbReference>
<sequence length="256" mass="27986">MYQIDLNSDMGESFGAYSIGNDDEIIKYVTTANVACGWHGGDPMVMDKVVKKAAERKVAVGAHPGYPDLMGFGRRKMVLKPSEVKNYIKYQVGALMAFTASYGMKLQHVAPHGALGNLCQYDRDVSRAICEAVYEIDPSIRVFYCAGAVLGDEAEKMGLEALSEIFADRAYMDDLSLVPRGMDGAMITDEDEAIRRCVKMIKEGKVTSVSGKELDIKGDTLCVHGDGAKALAFVRRIRDAFEAEGIQINNFMGGRS</sequence>
<dbReference type="GO" id="GO:0005975">
    <property type="term" value="P:carbohydrate metabolic process"/>
    <property type="evidence" value="ECO:0007669"/>
    <property type="project" value="InterPro"/>
</dbReference>
<gene>
    <name evidence="1" type="primary">pxpA</name>
    <name evidence="2" type="ORF">CBLFYP116_02254</name>
</gene>
<dbReference type="InterPro" id="IPR005501">
    <property type="entry name" value="LamB/YcsF/PxpA-like"/>
</dbReference>
<name>A0A6N2ULH2_9FIRM</name>
<comment type="similarity">
    <text evidence="1">Belongs to the LamB/PxpA family.</text>
</comment>
<comment type="subunit">
    <text evidence="1">Forms a complex composed of PxpA, PxpB and PxpC.</text>
</comment>
<dbReference type="Pfam" id="PF03746">
    <property type="entry name" value="LamB_YcsF"/>
    <property type="match status" value="1"/>
</dbReference>
<dbReference type="HAMAP" id="MF_00691">
    <property type="entry name" value="PxpA"/>
    <property type="match status" value="1"/>
</dbReference>
<reference evidence="2" key="1">
    <citation type="submission" date="2019-11" db="EMBL/GenBank/DDBJ databases">
        <authorList>
            <person name="Feng L."/>
        </authorList>
    </citation>
    <scope>NUCLEOTIDE SEQUENCE</scope>
    <source>
        <strain evidence="2">CbolteaeLFYP116</strain>
    </source>
</reference>
<dbReference type="SUPFAM" id="SSF88713">
    <property type="entry name" value="Glycoside hydrolase/deacetylase"/>
    <property type="match status" value="1"/>
</dbReference>